<dbReference type="EMBL" id="CM011684">
    <property type="protein sequence ID" value="TMS13293.1"/>
    <property type="molecule type" value="Genomic_DNA"/>
</dbReference>
<evidence type="ECO:0000313" key="2">
    <source>
        <dbReference type="Proteomes" id="UP000793456"/>
    </source>
</evidence>
<name>A0ACD3R1Q5_LARCR</name>
<proteinExistence type="predicted"/>
<evidence type="ECO:0000313" key="1">
    <source>
        <dbReference type="EMBL" id="TMS13293.1"/>
    </source>
</evidence>
<protein>
    <submittedName>
        <fullName evidence="1">Uncharacterized protein</fullName>
    </submittedName>
</protein>
<accession>A0ACD3R1Q5</accession>
<comment type="caution">
    <text evidence="1">The sequence shown here is derived from an EMBL/GenBank/DDBJ whole genome shotgun (WGS) entry which is preliminary data.</text>
</comment>
<dbReference type="Proteomes" id="UP000793456">
    <property type="component" value="Chromosome XI"/>
</dbReference>
<keyword evidence="2" id="KW-1185">Reference proteome</keyword>
<gene>
    <name evidence="1" type="ORF">E3U43_018368</name>
</gene>
<sequence>MGFSNGGSSAGQGGQGEEDENSLSPEACYECKINGYPKKGRKRRSTNSTQEDPLEDMQLTEEKVSLASLDIEDTLQFHLNISDLSNRDHILEFTPALSTLSDHVRYSIDYGNEEGYFKINQRDGISYLHLSKKKALHPGAYYLQISSMPLYRKKELAELEDRHDKDYLTGQLGDILKMRVQIILH</sequence>
<reference evidence="1" key="1">
    <citation type="submission" date="2018-11" db="EMBL/GenBank/DDBJ databases">
        <title>The sequence and de novo assembly of Larimichthys crocea genome using PacBio and Hi-C technologies.</title>
        <authorList>
            <person name="Xu P."/>
            <person name="Chen B."/>
            <person name="Zhou Z."/>
            <person name="Ke Q."/>
            <person name="Wu Y."/>
            <person name="Bai H."/>
            <person name="Pu F."/>
        </authorList>
    </citation>
    <scope>NUCLEOTIDE SEQUENCE</scope>
    <source>
        <tissue evidence="1">Muscle</tissue>
    </source>
</reference>
<organism evidence="1 2">
    <name type="scientific">Larimichthys crocea</name>
    <name type="common">Large yellow croaker</name>
    <name type="synonym">Pseudosciaena crocea</name>
    <dbReference type="NCBI Taxonomy" id="215358"/>
    <lineage>
        <taxon>Eukaryota</taxon>
        <taxon>Metazoa</taxon>
        <taxon>Chordata</taxon>
        <taxon>Craniata</taxon>
        <taxon>Vertebrata</taxon>
        <taxon>Euteleostomi</taxon>
        <taxon>Actinopterygii</taxon>
        <taxon>Neopterygii</taxon>
        <taxon>Teleostei</taxon>
        <taxon>Neoteleostei</taxon>
        <taxon>Acanthomorphata</taxon>
        <taxon>Eupercaria</taxon>
        <taxon>Sciaenidae</taxon>
        <taxon>Larimichthys</taxon>
    </lineage>
</organism>